<evidence type="ECO:0000313" key="2">
    <source>
        <dbReference type="Proteomes" id="UP000316621"/>
    </source>
</evidence>
<protein>
    <submittedName>
        <fullName evidence="1">Uncharacterized protein</fullName>
    </submittedName>
</protein>
<dbReference type="Gramene" id="RZC51449">
    <property type="protein sequence ID" value="RZC51449"/>
    <property type="gene ID" value="C5167_019872"/>
</dbReference>
<dbReference type="Proteomes" id="UP000316621">
    <property type="component" value="Chromosome 2"/>
</dbReference>
<reference evidence="1 2" key="1">
    <citation type="journal article" date="2018" name="Science">
        <title>The opium poppy genome and morphinan production.</title>
        <authorList>
            <person name="Guo L."/>
            <person name="Winzer T."/>
            <person name="Yang X."/>
            <person name="Li Y."/>
            <person name="Ning Z."/>
            <person name="He Z."/>
            <person name="Teodor R."/>
            <person name="Lu Y."/>
            <person name="Bowser T.A."/>
            <person name="Graham I.A."/>
            <person name="Ye K."/>
        </authorList>
    </citation>
    <scope>NUCLEOTIDE SEQUENCE [LARGE SCALE GENOMIC DNA]</scope>
    <source>
        <strain evidence="2">cv. HN1</strain>
        <tissue evidence="1">Leaves</tissue>
    </source>
</reference>
<gene>
    <name evidence="1" type="ORF">C5167_019872</name>
</gene>
<accession>A0A4Y7IVB5</accession>
<name>A0A4Y7IVB5_PAPSO</name>
<proteinExistence type="predicted"/>
<dbReference type="OrthoDB" id="10333831at2759"/>
<evidence type="ECO:0000313" key="1">
    <source>
        <dbReference type="EMBL" id="RZC51449.1"/>
    </source>
</evidence>
<keyword evidence="2" id="KW-1185">Reference proteome</keyword>
<organism evidence="1 2">
    <name type="scientific">Papaver somniferum</name>
    <name type="common">Opium poppy</name>
    <dbReference type="NCBI Taxonomy" id="3469"/>
    <lineage>
        <taxon>Eukaryota</taxon>
        <taxon>Viridiplantae</taxon>
        <taxon>Streptophyta</taxon>
        <taxon>Embryophyta</taxon>
        <taxon>Tracheophyta</taxon>
        <taxon>Spermatophyta</taxon>
        <taxon>Magnoliopsida</taxon>
        <taxon>Ranunculales</taxon>
        <taxon>Papaveraceae</taxon>
        <taxon>Papaveroideae</taxon>
        <taxon>Papaver</taxon>
    </lineage>
</organism>
<sequence length="139" mass="15830">MLVSDGFAFKTLVNKEAAVKKLLDTRRLKIEEIGKPIYMLAAPSGDNVWYQPLLDSMIEEMDGERWTAMQCGVFATEFLNQEGYKPPGNYNVEGMNLSQHSCRLVFVTWEPKDNEDPNVLHPVLVRASKEKAYYTSQVP</sequence>
<dbReference type="AlphaFoldDB" id="A0A4Y7IVB5"/>
<dbReference type="EMBL" id="CM010716">
    <property type="protein sequence ID" value="RZC51449.1"/>
    <property type="molecule type" value="Genomic_DNA"/>
</dbReference>